<dbReference type="EMBL" id="ML979135">
    <property type="protein sequence ID" value="KAF1916064.1"/>
    <property type="molecule type" value="Genomic_DNA"/>
</dbReference>
<evidence type="ECO:0000259" key="9">
    <source>
        <dbReference type="PROSITE" id="PS50059"/>
    </source>
</evidence>
<accession>A0A6A5QNI1</accession>
<keyword evidence="3 5" id="KW-0697">Rotamase</keyword>
<dbReference type="InterPro" id="IPR001179">
    <property type="entry name" value="PPIase_FKBP_dom"/>
</dbReference>
<evidence type="ECO:0000256" key="4">
    <source>
        <dbReference type="ARBA" id="ARBA00023235"/>
    </source>
</evidence>
<dbReference type="Proteomes" id="UP000800096">
    <property type="component" value="Unassembled WGS sequence"/>
</dbReference>
<evidence type="ECO:0000256" key="7">
    <source>
        <dbReference type="SAM" id="Phobius"/>
    </source>
</evidence>
<evidence type="ECO:0000256" key="5">
    <source>
        <dbReference type="PROSITE-ProRule" id="PRU00277"/>
    </source>
</evidence>
<dbReference type="InterPro" id="IPR046357">
    <property type="entry name" value="PPIase_dom_sf"/>
</dbReference>
<gene>
    <name evidence="10" type="ORF">BDU57DRAFT_213794</name>
</gene>
<feature type="transmembrane region" description="Helical" evidence="7">
    <location>
        <begin position="286"/>
        <end position="306"/>
    </location>
</feature>
<evidence type="ECO:0000256" key="3">
    <source>
        <dbReference type="ARBA" id="ARBA00023110"/>
    </source>
</evidence>
<evidence type="ECO:0000313" key="11">
    <source>
        <dbReference type="Proteomes" id="UP000800096"/>
    </source>
</evidence>
<dbReference type="InterPro" id="IPR022127">
    <property type="entry name" value="STIMATE/YPL162C"/>
</dbReference>
<dbReference type="SUPFAM" id="SSF54534">
    <property type="entry name" value="FKBP-like"/>
    <property type="match status" value="1"/>
</dbReference>
<dbReference type="GO" id="GO:0016020">
    <property type="term" value="C:membrane"/>
    <property type="evidence" value="ECO:0007669"/>
    <property type="project" value="TreeGrafter"/>
</dbReference>
<dbReference type="Pfam" id="PF12400">
    <property type="entry name" value="STIMATE"/>
    <property type="match status" value="1"/>
</dbReference>
<feature type="transmembrane region" description="Helical" evidence="7">
    <location>
        <begin position="203"/>
        <end position="221"/>
    </location>
</feature>
<evidence type="ECO:0000313" key="10">
    <source>
        <dbReference type="EMBL" id="KAF1916064.1"/>
    </source>
</evidence>
<feature type="region of interest" description="Disordered" evidence="6">
    <location>
        <begin position="132"/>
        <end position="151"/>
    </location>
</feature>
<feature type="transmembrane region" description="Helical" evidence="7">
    <location>
        <begin position="344"/>
        <end position="371"/>
    </location>
</feature>
<dbReference type="Gene3D" id="3.10.50.40">
    <property type="match status" value="1"/>
</dbReference>
<dbReference type="Pfam" id="PF00254">
    <property type="entry name" value="FKBP_C"/>
    <property type="match status" value="1"/>
</dbReference>
<keyword evidence="11" id="KW-1185">Reference proteome</keyword>
<dbReference type="EC" id="5.2.1.8" evidence="2 5"/>
<keyword evidence="8" id="KW-0732">Signal</keyword>
<evidence type="ECO:0000256" key="2">
    <source>
        <dbReference type="ARBA" id="ARBA00013194"/>
    </source>
</evidence>
<feature type="transmembrane region" description="Helical" evidence="7">
    <location>
        <begin position="242"/>
        <end position="259"/>
    </location>
</feature>
<feature type="transmembrane region" description="Helical" evidence="7">
    <location>
        <begin position="383"/>
        <end position="405"/>
    </location>
</feature>
<dbReference type="PROSITE" id="PS50059">
    <property type="entry name" value="FKBP_PPIASE"/>
    <property type="match status" value="1"/>
</dbReference>
<sequence length="489" mass="52962">MRLISHLLALPLALLPTLAQAATDLSVSVTRPVDCIRKSKNGDKLVMNYKGTLEKDGSQFDSSYDRGQPFKFKLGAGQVIAGWDQGLTDMCPGEGRKLVIPPGLAYGNDAMGSIPAASTLVFEVELVEIMGVNPEPKPSPGPAETSEASKPTQLEDIPAASHAVTDVASTTAALSAATGTSGAQSSPLDGEKGDDECNLLGDFALFVQGALGLLAVSSLAVKRWREHPRRPVKIWFFDASKQVFGSVLLHGANVLMSMLSSGKFDVAAKTSVAAGKEGDQPNPCSFYLLNLAIDTTIGIPILVLLLKVLYRGALLTPLANPPESIRSGNYGQPPRATWWLKQSVIYFCGLLLMKLCVLAIFAFLPWIAWVGDWALRWTEGNTAVQITFVMFIFPLIMNALQYWIIDNFIKDPEHGGEGGYEGVGDSDEDEESDDEWLERQQRRREQGIDDEDEDVEAVAVKPLEEAIPTLVPVRSKAYDPEIDGAASRK</sequence>
<organism evidence="10 11">
    <name type="scientific">Ampelomyces quisqualis</name>
    <name type="common">Powdery mildew agent</name>
    <dbReference type="NCBI Taxonomy" id="50730"/>
    <lineage>
        <taxon>Eukaryota</taxon>
        <taxon>Fungi</taxon>
        <taxon>Dikarya</taxon>
        <taxon>Ascomycota</taxon>
        <taxon>Pezizomycotina</taxon>
        <taxon>Dothideomycetes</taxon>
        <taxon>Pleosporomycetidae</taxon>
        <taxon>Pleosporales</taxon>
        <taxon>Pleosporineae</taxon>
        <taxon>Phaeosphaeriaceae</taxon>
        <taxon>Ampelomyces</taxon>
    </lineage>
</organism>
<feature type="domain" description="PPIase FKBP-type" evidence="9">
    <location>
        <begin position="42"/>
        <end position="130"/>
    </location>
</feature>
<keyword evidence="4 5" id="KW-0413">Isomerase</keyword>
<keyword evidence="7" id="KW-0472">Membrane</keyword>
<name>A0A6A5QNI1_AMPQU</name>
<dbReference type="AlphaFoldDB" id="A0A6A5QNI1"/>
<evidence type="ECO:0000256" key="1">
    <source>
        <dbReference type="ARBA" id="ARBA00000971"/>
    </source>
</evidence>
<dbReference type="PANTHER" id="PTHR31735">
    <property type="entry name" value="VACUOLAR MEMBRANE PROTEIN YPL162C"/>
    <property type="match status" value="1"/>
</dbReference>
<evidence type="ECO:0000256" key="8">
    <source>
        <dbReference type="SAM" id="SignalP"/>
    </source>
</evidence>
<dbReference type="OrthoDB" id="431202at2759"/>
<protein>
    <recommendedName>
        <fullName evidence="2 5">peptidylprolyl isomerase</fullName>
        <ecNumber evidence="2 5">5.2.1.8</ecNumber>
    </recommendedName>
</protein>
<keyword evidence="7" id="KW-1133">Transmembrane helix</keyword>
<comment type="catalytic activity">
    <reaction evidence="1 5">
        <text>[protein]-peptidylproline (omega=180) = [protein]-peptidylproline (omega=0)</text>
        <dbReference type="Rhea" id="RHEA:16237"/>
        <dbReference type="Rhea" id="RHEA-COMP:10747"/>
        <dbReference type="Rhea" id="RHEA-COMP:10748"/>
        <dbReference type="ChEBI" id="CHEBI:83833"/>
        <dbReference type="ChEBI" id="CHEBI:83834"/>
        <dbReference type="EC" id="5.2.1.8"/>
    </reaction>
</comment>
<feature type="signal peptide" evidence="8">
    <location>
        <begin position="1"/>
        <end position="21"/>
    </location>
</feature>
<feature type="chain" id="PRO_5025383182" description="peptidylprolyl isomerase" evidence="8">
    <location>
        <begin position="22"/>
        <end position="489"/>
    </location>
</feature>
<evidence type="ECO:0000256" key="6">
    <source>
        <dbReference type="SAM" id="MobiDB-lite"/>
    </source>
</evidence>
<proteinExistence type="predicted"/>
<feature type="compositionally biased region" description="Acidic residues" evidence="6">
    <location>
        <begin position="424"/>
        <end position="436"/>
    </location>
</feature>
<feature type="compositionally biased region" description="Basic and acidic residues" evidence="6">
    <location>
        <begin position="437"/>
        <end position="447"/>
    </location>
</feature>
<dbReference type="FunFam" id="3.10.50.40:FF:000006">
    <property type="entry name" value="Peptidyl-prolyl cis-trans isomerase"/>
    <property type="match status" value="1"/>
</dbReference>
<keyword evidence="7" id="KW-0812">Transmembrane</keyword>
<dbReference type="GO" id="GO:0003755">
    <property type="term" value="F:peptidyl-prolyl cis-trans isomerase activity"/>
    <property type="evidence" value="ECO:0007669"/>
    <property type="project" value="UniProtKB-KW"/>
</dbReference>
<feature type="region of interest" description="Disordered" evidence="6">
    <location>
        <begin position="416"/>
        <end position="455"/>
    </location>
</feature>
<reference evidence="10" key="1">
    <citation type="journal article" date="2020" name="Stud. Mycol.">
        <title>101 Dothideomycetes genomes: a test case for predicting lifestyles and emergence of pathogens.</title>
        <authorList>
            <person name="Haridas S."/>
            <person name="Albert R."/>
            <person name="Binder M."/>
            <person name="Bloem J."/>
            <person name="Labutti K."/>
            <person name="Salamov A."/>
            <person name="Andreopoulos B."/>
            <person name="Baker S."/>
            <person name="Barry K."/>
            <person name="Bills G."/>
            <person name="Bluhm B."/>
            <person name="Cannon C."/>
            <person name="Castanera R."/>
            <person name="Culley D."/>
            <person name="Daum C."/>
            <person name="Ezra D."/>
            <person name="Gonzalez J."/>
            <person name="Henrissat B."/>
            <person name="Kuo A."/>
            <person name="Liang C."/>
            <person name="Lipzen A."/>
            <person name="Lutzoni F."/>
            <person name="Magnuson J."/>
            <person name="Mondo S."/>
            <person name="Nolan M."/>
            <person name="Ohm R."/>
            <person name="Pangilinan J."/>
            <person name="Park H.-J."/>
            <person name="Ramirez L."/>
            <person name="Alfaro M."/>
            <person name="Sun H."/>
            <person name="Tritt A."/>
            <person name="Yoshinaga Y."/>
            <person name="Zwiers L.-H."/>
            <person name="Turgeon B."/>
            <person name="Goodwin S."/>
            <person name="Spatafora J."/>
            <person name="Crous P."/>
            <person name="Grigoriev I."/>
        </authorList>
    </citation>
    <scope>NUCLEOTIDE SEQUENCE</scope>
    <source>
        <strain evidence="10">HMLAC05119</strain>
    </source>
</reference>
<dbReference type="PANTHER" id="PTHR31735:SF1">
    <property type="entry name" value="VACUOLAR MEMBRANE PROTEIN YPL162C"/>
    <property type="match status" value="1"/>
</dbReference>